<evidence type="ECO:0000256" key="1">
    <source>
        <dbReference type="SAM" id="MobiDB-lite"/>
    </source>
</evidence>
<protein>
    <submittedName>
        <fullName evidence="2">Uncharacterized protein</fullName>
    </submittedName>
</protein>
<evidence type="ECO:0000313" key="2">
    <source>
        <dbReference type="EMBL" id="MBA2225009.1"/>
    </source>
</evidence>
<name>A0A7V9AAL1_9BACT</name>
<feature type="region of interest" description="Disordered" evidence="1">
    <location>
        <begin position="245"/>
        <end position="279"/>
    </location>
</feature>
<dbReference type="AlphaFoldDB" id="A0A7V9AAL1"/>
<evidence type="ECO:0000313" key="3">
    <source>
        <dbReference type="Proteomes" id="UP000542342"/>
    </source>
</evidence>
<proteinExistence type="predicted"/>
<reference evidence="2 3" key="1">
    <citation type="submission" date="2020-07" db="EMBL/GenBank/DDBJ databases">
        <title>Thermogemmata thermophila gen. nov., sp. nov., a novel moderate thermophilic planctomycete from a Kamchatka hot spring.</title>
        <authorList>
            <person name="Elcheninov A.G."/>
            <person name="Podosokorskaya O.A."/>
            <person name="Kovaleva O.L."/>
            <person name="Novikov A."/>
            <person name="Bonch-Osmolovskaya E.A."/>
            <person name="Toshchakov S.V."/>
            <person name="Kublanov I.V."/>
        </authorList>
    </citation>
    <scope>NUCLEOTIDE SEQUENCE [LARGE SCALE GENOMIC DNA]</scope>
    <source>
        <strain evidence="2 3">2918</strain>
    </source>
</reference>
<dbReference type="Proteomes" id="UP000542342">
    <property type="component" value="Unassembled WGS sequence"/>
</dbReference>
<dbReference type="EMBL" id="JACEFB010000001">
    <property type="protein sequence ID" value="MBA2225009.1"/>
    <property type="molecule type" value="Genomic_DNA"/>
</dbReference>
<accession>A0A7V9AAL1</accession>
<organism evidence="2 3">
    <name type="scientific">Thermogemmata fonticola</name>
    <dbReference type="NCBI Taxonomy" id="2755323"/>
    <lineage>
        <taxon>Bacteria</taxon>
        <taxon>Pseudomonadati</taxon>
        <taxon>Planctomycetota</taxon>
        <taxon>Planctomycetia</taxon>
        <taxon>Gemmatales</taxon>
        <taxon>Gemmataceae</taxon>
        <taxon>Thermogemmata</taxon>
    </lineage>
</organism>
<gene>
    <name evidence="2" type="ORF">H0921_02415</name>
</gene>
<sequence>MDRRDFLASSAMVPALPFLGQLPAVAAQEARLQPQLVRFEESIEPLVRLIEETPADRLLEEVAGRIKKGMSYRQLLAALFLAGVRNIPPRPNVGFKFHAVLVIHSAHQAALAGPDRDRWLPLFWCLDYFKRAQGQAIREGGWRMKPVAEGRVPTAEQAQAAFREAMTRWDEEAADGAAAALARHVPVHEAFELFAHFAARDFRDIGHKIIYVANAFRTLEVIGHQHAEPIYRSLAFALLRHEGKNPAQHDLPADRPGRRTQEALQKQKASLAEGAKASPAEGAAVRQEVLEALRRGSDADLFALVWDALFQRRVAPAVLWEALHLGAAELLMRQPGIVSLHTLTSLNAFHYAFRTSHDRWNNRAWLLLQAASFLPLFRESMKNRGPLGEARIDTLAPAEASSATAPEAIFAALSRDKLRAAQQALAFLQNNPTGIRDLSDEARRWIFLKGNDAHDYKFSSAVLEDTELMSPGVRERFLAASLFWLKGADAADSPVVRRTRAALG</sequence>
<feature type="compositionally biased region" description="Basic and acidic residues" evidence="1">
    <location>
        <begin position="251"/>
        <end position="261"/>
    </location>
</feature>
<comment type="caution">
    <text evidence="2">The sequence shown here is derived from an EMBL/GenBank/DDBJ whole genome shotgun (WGS) entry which is preliminary data.</text>
</comment>
<keyword evidence="3" id="KW-1185">Reference proteome</keyword>